<dbReference type="InterPro" id="IPR052463">
    <property type="entry name" value="O-linked_mannose_GnT"/>
</dbReference>
<evidence type="ECO:0000256" key="13">
    <source>
        <dbReference type="RuleBase" id="RU368119"/>
    </source>
</evidence>
<comment type="catalytic activity">
    <reaction evidence="13">
        <text>N(4)-(alpha-D-Man-(1-&gt;3)-[alpha-D-Man-(1-&gt;3)-[alpha-D-Man-(1-&gt;6)]-alpha-D-Man-(1-&gt;6)]-beta-D-Man-(1-&gt;4)-beta-D-GlcNAc-(1-&gt;4)-beta-D-GlcNAc)-L-asparaginyl-[protein] (N-glucan mannose isomer 5A1,2) + UDP-N-acetyl-alpha-D-glucosamine = N(4)-{beta-D-GlcNAc-(1-&gt;2)-alpha-D-Man-(1-&gt;3)-[alpha-D-Man-(1-&gt;3)-[alpha-D-Man-(1-&gt;6)]-alpha-D-Man-(1-&gt;6)]-beta-D-Man-(1-&gt;4)-beta-D-GlcNAc-(1-&gt;4)-beta-D-GlcNAc}-L-asparaginyl-[protein] + UDP + H(+)</text>
        <dbReference type="Rhea" id="RHEA:11456"/>
        <dbReference type="Rhea" id="RHEA-COMP:14367"/>
        <dbReference type="Rhea" id="RHEA-COMP:14368"/>
        <dbReference type="ChEBI" id="CHEBI:15378"/>
        <dbReference type="ChEBI" id="CHEBI:57705"/>
        <dbReference type="ChEBI" id="CHEBI:58223"/>
        <dbReference type="ChEBI" id="CHEBI:59087"/>
        <dbReference type="ChEBI" id="CHEBI:60625"/>
        <dbReference type="EC" id="2.4.1.101"/>
    </reaction>
</comment>
<evidence type="ECO:0000256" key="12">
    <source>
        <dbReference type="ARBA" id="ARBA00023211"/>
    </source>
</evidence>
<comment type="function">
    <text evidence="13">Initiates complex N-linked carbohydrate formation. Essential for the conversion of high-mannose to hybrid and complex N-glycans.</text>
</comment>
<reference evidence="14 15" key="1">
    <citation type="journal article" date="2014" name="Genome Biol. Evol.">
        <title>The genome of the myxosporean Thelohanellus kitauei shows adaptations to nutrient acquisition within its fish host.</title>
        <authorList>
            <person name="Yang Y."/>
            <person name="Xiong J."/>
            <person name="Zhou Z."/>
            <person name="Huo F."/>
            <person name="Miao W."/>
            <person name="Ran C."/>
            <person name="Liu Y."/>
            <person name="Zhang J."/>
            <person name="Feng J."/>
            <person name="Wang M."/>
            <person name="Wang M."/>
            <person name="Wang L."/>
            <person name="Yao B."/>
        </authorList>
    </citation>
    <scope>NUCLEOTIDE SEQUENCE [LARGE SCALE GENOMIC DNA]</scope>
    <source>
        <strain evidence="14">Wuqing</strain>
    </source>
</reference>
<keyword evidence="8 13" id="KW-0735">Signal-anchor</keyword>
<evidence type="ECO:0000256" key="5">
    <source>
        <dbReference type="ARBA" id="ARBA00022679"/>
    </source>
</evidence>
<keyword evidence="12 13" id="KW-0464">Manganese</keyword>
<dbReference type="PANTHER" id="PTHR46396">
    <property type="entry name" value="PROTEIN O-LINKED-MANNOSE BETA-1,2-N-ACETYLGLUCOSAMINYLTRANSFERASE 1"/>
    <property type="match status" value="1"/>
</dbReference>
<organism evidence="14 15">
    <name type="scientific">Thelohanellus kitauei</name>
    <name type="common">Myxosporean</name>
    <dbReference type="NCBI Taxonomy" id="669202"/>
    <lineage>
        <taxon>Eukaryota</taxon>
        <taxon>Metazoa</taxon>
        <taxon>Cnidaria</taxon>
        <taxon>Myxozoa</taxon>
        <taxon>Myxosporea</taxon>
        <taxon>Bivalvulida</taxon>
        <taxon>Platysporina</taxon>
        <taxon>Myxobolidae</taxon>
        <taxon>Thelohanellus</taxon>
    </lineage>
</organism>
<sequence length="428" mass="50219">MDIYLNDKEIYQESNYQTDFPTIRVVILDCDKNPVSYRLFYSKDNNVWKIIFEYLKNVYPGYQVILGYAGDVHGYNTHLIEQLYVFSDCFQQIQPGIRFWALSFFKNSDICDYVASNKTNEISLYFPSYNCEKRKTCFDGSDDEEDIRRSKFCRSHFAFPEFCNCKEPYPITEIDTSLTFPNIADVPIIVIASNRPYYLVECLKSLFNAKGIKKSNIIVDLDEELPELMALINLFDLKHNLHLATCSKECRICSHYKAIFTYISENNHEHVFIFEDDIIVSSDVLYYFSTALNVYKNDDSIFCISAWNDNAYKHSVGDYTMLYRVQSMPGLGLVLSKTIVNEILRKWPNWPNMNWDVWIRESVLNKRACIIPDVSRTFHIGTFGIHIQPGYQKSYFDQRFFNPEINVKISAENLEKDKYTDLIIYLIT</sequence>
<evidence type="ECO:0000313" key="14">
    <source>
        <dbReference type="EMBL" id="KII60555.1"/>
    </source>
</evidence>
<evidence type="ECO:0000256" key="1">
    <source>
        <dbReference type="ARBA" id="ARBA00004323"/>
    </source>
</evidence>
<evidence type="ECO:0000256" key="2">
    <source>
        <dbReference type="ARBA" id="ARBA00004922"/>
    </source>
</evidence>
<comment type="cofactor">
    <cofactor evidence="13">
        <name>Mn(2+)</name>
        <dbReference type="ChEBI" id="CHEBI:29035"/>
    </cofactor>
    <text evidence="13">The cofactor is mostly bound to the substrate.</text>
</comment>
<evidence type="ECO:0000256" key="11">
    <source>
        <dbReference type="ARBA" id="ARBA00023136"/>
    </source>
</evidence>
<comment type="caution">
    <text evidence="14">The sequence shown here is derived from an EMBL/GenBank/DDBJ whole genome shotgun (WGS) entry which is preliminary data.</text>
</comment>
<dbReference type="GO" id="GO:0016266">
    <property type="term" value="P:protein O-linked glycosylation via N-acetyl-galactosamine"/>
    <property type="evidence" value="ECO:0007669"/>
    <property type="project" value="TreeGrafter"/>
</dbReference>
<dbReference type="InterPro" id="IPR029044">
    <property type="entry name" value="Nucleotide-diphossugar_trans"/>
</dbReference>
<dbReference type="Gene3D" id="3.90.550.10">
    <property type="entry name" value="Spore Coat Polysaccharide Biosynthesis Protein SpsA, Chain A"/>
    <property type="match status" value="1"/>
</dbReference>
<comment type="pathway">
    <text evidence="2 13">Protein modification; protein glycosylation.</text>
</comment>
<evidence type="ECO:0000256" key="3">
    <source>
        <dbReference type="ARBA" id="ARBA00006492"/>
    </source>
</evidence>
<dbReference type="EC" id="2.4.1.101" evidence="13"/>
<evidence type="ECO:0000256" key="6">
    <source>
        <dbReference type="ARBA" id="ARBA00022692"/>
    </source>
</evidence>
<keyword evidence="15" id="KW-1185">Reference proteome</keyword>
<evidence type="ECO:0000256" key="8">
    <source>
        <dbReference type="ARBA" id="ARBA00022968"/>
    </source>
</evidence>
<dbReference type="InterPro" id="IPR004139">
    <property type="entry name" value="Glyco_trans_13"/>
</dbReference>
<dbReference type="EMBL" id="JWZT01005574">
    <property type="protein sequence ID" value="KII60555.1"/>
    <property type="molecule type" value="Genomic_DNA"/>
</dbReference>
<dbReference type="GO" id="GO:0000139">
    <property type="term" value="C:Golgi membrane"/>
    <property type="evidence" value="ECO:0007669"/>
    <property type="project" value="UniProtKB-SubCell"/>
</dbReference>
<comment type="subcellular location">
    <subcellularLocation>
        <location evidence="1 13">Golgi apparatus membrane</location>
        <topology evidence="1 13">Single-pass type II membrane protein</topology>
    </subcellularLocation>
</comment>
<dbReference type="GO" id="GO:0047223">
    <property type="term" value="F:beta-1,3-galactosyl-O-glycosyl-glycoprotein beta-1,3-N-acetylglucosaminyltransferase activity"/>
    <property type="evidence" value="ECO:0007669"/>
    <property type="project" value="TreeGrafter"/>
</dbReference>
<accession>A0A0C2M0L9</accession>
<dbReference type="GO" id="GO:0003827">
    <property type="term" value="F:alpha-1,3-mannosylglycoprotein 2-beta-N-acetylglucosaminyltransferase activity"/>
    <property type="evidence" value="ECO:0007669"/>
    <property type="project" value="UniProtKB-UniRule"/>
</dbReference>
<dbReference type="Pfam" id="PF03071">
    <property type="entry name" value="GNT-I"/>
    <property type="match status" value="1"/>
</dbReference>
<keyword evidence="9" id="KW-1133">Transmembrane helix</keyword>
<proteinExistence type="inferred from homology"/>
<dbReference type="UniPathway" id="UPA00378"/>
<evidence type="ECO:0000256" key="9">
    <source>
        <dbReference type="ARBA" id="ARBA00022989"/>
    </source>
</evidence>
<evidence type="ECO:0000256" key="7">
    <source>
        <dbReference type="ARBA" id="ARBA00022723"/>
    </source>
</evidence>
<dbReference type="PANTHER" id="PTHR46396:SF1">
    <property type="entry name" value="PROTEIN O-LINKED-MANNOSE BETA-1,2-N-ACETYLGLUCOSAMINYLTRANSFERASE 1"/>
    <property type="match status" value="1"/>
</dbReference>
<dbReference type="Proteomes" id="UP000031668">
    <property type="component" value="Unassembled WGS sequence"/>
</dbReference>
<keyword evidence="4 13" id="KW-0328">Glycosyltransferase</keyword>
<keyword evidence="7 13" id="KW-0479">Metal-binding</keyword>
<name>A0A0C2M0L9_THEKT</name>
<evidence type="ECO:0000256" key="10">
    <source>
        <dbReference type="ARBA" id="ARBA00023034"/>
    </source>
</evidence>
<dbReference type="AlphaFoldDB" id="A0A0C2M0L9"/>
<keyword evidence="5 14" id="KW-0808">Transferase</keyword>
<keyword evidence="6" id="KW-0812">Transmembrane</keyword>
<protein>
    <recommendedName>
        <fullName evidence="13">Alpha-1,3-mannosyl-glycoprotein 2-beta-N-acetylglucosaminyltransferase</fullName>
        <shortName evidence="13">GNT-I</shortName>
        <shortName evidence="13">GlcNAc-T I</shortName>
        <ecNumber evidence="13">2.4.1.101</ecNumber>
    </recommendedName>
    <alternativeName>
        <fullName evidence="13">N-glycosyl-oligosaccharide-glycoprotein N-acetylglucosaminyltransferase I</fullName>
    </alternativeName>
</protein>
<evidence type="ECO:0000256" key="4">
    <source>
        <dbReference type="ARBA" id="ARBA00022676"/>
    </source>
</evidence>
<dbReference type="SUPFAM" id="SSF53448">
    <property type="entry name" value="Nucleotide-diphospho-sugar transferases"/>
    <property type="match status" value="1"/>
</dbReference>
<dbReference type="OrthoDB" id="440755at2759"/>
<keyword evidence="10 13" id="KW-0333">Golgi apparatus</keyword>
<dbReference type="GO" id="GO:0030145">
    <property type="term" value="F:manganese ion binding"/>
    <property type="evidence" value="ECO:0007669"/>
    <property type="project" value="UniProtKB-UniRule"/>
</dbReference>
<keyword evidence="11" id="KW-0472">Membrane</keyword>
<evidence type="ECO:0000313" key="15">
    <source>
        <dbReference type="Proteomes" id="UP000031668"/>
    </source>
</evidence>
<dbReference type="FunFam" id="3.90.550.10:FF:000252">
    <property type="entry name" value="Protein O-linked-mannose beta-1,2-N-acetylglucosaminyltransferase 1"/>
    <property type="match status" value="1"/>
</dbReference>
<comment type="similarity">
    <text evidence="3 13">Belongs to the glycosyltransferase 13 family.</text>
</comment>
<gene>
    <name evidence="14" type="ORF">RF11_06556</name>
</gene>